<protein>
    <recommendedName>
        <fullName evidence="3">Secreted protein</fullName>
    </recommendedName>
</protein>
<reference evidence="1 2" key="1">
    <citation type="submission" date="2021-06" db="EMBL/GenBank/DDBJ databases">
        <authorList>
            <person name="Palmer J.M."/>
        </authorList>
    </citation>
    <scope>NUCLEOTIDE SEQUENCE [LARGE SCALE GENOMIC DNA]</scope>
    <source>
        <strain evidence="1 2">AS_MEX2019</strain>
        <tissue evidence="1">Muscle</tissue>
    </source>
</reference>
<dbReference type="EMBL" id="JAHRIP010088581">
    <property type="protein sequence ID" value="MEQ2316334.1"/>
    <property type="molecule type" value="Genomic_DNA"/>
</dbReference>
<proteinExistence type="predicted"/>
<evidence type="ECO:0000313" key="1">
    <source>
        <dbReference type="EMBL" id="MEQ2316334.1"/>
    </source>
</evidence>
<accession>A0ABV1ACP7</accession>
<dbReference type="Proteomes" id="UP001469553">
    <property type="component" value="Unassembled WGS sequence"/>
</dbReference>
<sequence length="102" mass="11333">MILAFSLCFCVRVNVFPPRGSLLKSVADWPVAHLLSIKPNQANGVIGSFRAITLQLMVQHSCYSQALLTFPVVPFEIIFPCSFLFSQVSVTFNFGVFPQPHC</sequence>
<gene>
    <name evidence="1" type="ORF">AMECASPLE_031558</name>
</gene>
<name>A0ABV1ACP7_9TELE</name>
<keyword evidence="2" id="KW-1185">Reference proteome</keyword>
<comment type="caution">
    <text evidence="1">The sequence shown here is derived from an EMBL/GenBank/DDBJ whole genome shotgun (WGS) entry which is preliminary data.</text>
</comment>
<evidence type="ECO:0008006" key="3">
    <source>
        <dbReference type="Google" id="ProtNLM"/>
    </source>
</evidence>
<evidence type="ECO:0000313" key="2">
    <source>
        <dbReference type="Proteomes" id="UP001469553"/>
    </source>
</evidence>
<organism evidence="1 2">
    <name type="scientific">Ameca splendens</name>
    <dbReference type="NCBI Taxonomy" id="208324"/>
    <lineage>
        <taxon>Eukaryota</taxon>
        <taxon>Metazoa</taxon>
        <taxon>Chordata</taxon>
        <taxon>Craniata</taxon>
        <taxon>Vertebrata</taxon>
        <taxon>Euteleostomi</taxon>
        <taxon>Actinopterygii</taxon>
        <taxon>Neopterygii</taxon>
        <taxon>Teleostei</taxon>
        <taxon>Neoteleostei</taxon>
        <taxon>Acanthomorphata</taxon>
        <taxon>Ovalentaria</taxon>
        <taxon>Atherinomorphae</taxon>
        <taxon>Cyprinodontiformes</taxon>
        <taxon>Goodeidae</taxon>
        <taxon>Ameca</taxon>
    </lineage>
</organism>